<proteinExistence type="predicted"/>
<evidence type="ECO:0000313" key="2">
    <source>
        <dbReference type="Proteomes" id="UP001216674"/>
    </source>
</evidence>
<sequence>MWLAGRERHPQRLASAKQVLLADHLVDIARTQALGQGLLGTIGRFGKQRVRHGNQAFMSGQARTERSAAP</sequence>
<dbReference type="RefSeq" id="WP_276267983.1">
    <property type="nucleotide sequence ID" value="NZ_JARJLM010000544.1"/>
</dbReference>
<keyword evidence="2" id="KW-1185">Reference proteome</keyword>
<dbReference type="Proteomes" id="UP001216674">
    <property type="component" value="Unassembled WGS sequence"/>
</dbReference>
<evidence type="ECO:0000313" key="1">
    <source>
        <dbReference type="EMBL" id="MDF3837894.1"/>
    </source>
</evidence>
<reference evidence="1 2" key="1">
    <citation type="submission" date="2023-03" db="EMBL/GenBank/DDBJ databases">
        <title>Draft assemblies of triclosan tolerant bacteria isolated from returned activated sludge.</title>
        <authorList>
            <person name="Van Hamelsveld S."/>
        </authorList>
    </citation>
    <scope>NUCLEOTIDE SEQUENCE [LARGE SCALE GENOMIC DNA]</scope>
    <source>
        <strain evidence="1 2">GW210010_S58</strain>
    </source>
</reference>
<accession>A0ABT6AZJ4</accession>
<comment type="caution">
    <text evidence="1">The sequence shown here is derived from an EMBL/GenBank/DDBJ whole genome shotgun (WGS) entry which is preliminary data.</text>
</comment>
<gene>
    <name evidence="1" type="ORF">P3W85_33915</name>
</gene>
<protein>
    <submittedName>
        <fullName evidence="1">Uncharacterized protein</fullName>
    </submittedName>
</protein>
<organism evidence="1 2">
    <name type="scientific">Cupriavidus basilensis</name>
    <dbReference type="NCBI Taxonomy" id="68895"/>
    <lineage>
        <taxon>Bacteria</taxon>
        <taxon>Pseudomonadati</taxon>
        <taxon>Pseudomonadota</taxon>
        <taxon>Betaproteobacteria</taxon>
        <taxon>Burkholderiales</taxon>
        <taxon>Burkholderiaceae</taxon>
        <taxon>Cupriavidus</taxon>
    </lineage>
</organism>
<dbReference type="EMBL" id="JARJLM010000544">
    <property type="protein sequence ID" value="MDF3837894.1"/>
    <property type="molecule type" value="Genomic_DNA"/>
</dbReference>
<name>A0ABT6AZJ4_9BURK</name>
<feature type="non-terminal residue" evidence="1">
    <location>
        <position position="70"/>
    </location>
</feature>